<dbReference type="InterPro" id="IPR022742">
    <property type="entry name" value="Hydrolase_4"/>
</dbReference>
<dbReference type="SUPFAM" id="SSF53474">
    <property type="entry name" value="alpha/beta-Hydrolases"/>
    <property type="match status" value="1"/>
</dbReference>
<accession>A0A840KCY4</accession>
<sequence length="263" mass="30915">MTKWVHFLQEKLIFLPVKLPEDYAYDFPKKFKEYFFETPNSGVINALHFKVKNPKGVILFFHGNADNLVRWGAIASNFTDYDHDVLVMDYRHYGKSKGERSENNLYADAQFCYDFVKKKYGEENIIVYGVSLGGAFAIKMAAENEPKLLIVEATFYNLKDMVNRWIPKNTTEKITTKMTYDFRSDEHIIKVNCPVYHFHGDKDLVVPIKSGKKLFNELEEKRPEVPKKFIEIKKGSHNDLSNFEQYHHEMKEIFSIIHPQRND</sequence>
<dbReference type="PANTHER" id="PTHR12277:SF81">
    <property type="entry name" value="PROTEIN ABHD13"/>
    <property type="match status" value="1"/>
</dbReference>
<organism evidence="2 3">
    <name type="scientific">Chryseobacterium defluvii</name>
    <dbReference type="NCBI Taxonomy" id="160396"/>
    <lineage>
        <taxon>Bacteria</taxon>
        <taxon>Pseudomonadati</taxon>
        <taxon>Bacteroidota</taxon>
        <taxon>Flavobacteriia</taxon>
        <taxon>Flavobacteriales</taxon>
        <taxon>Weeksellaceae</taxon>
        <taxon>Chryseobacterium group</taxon>
        <taxon>Chryseobacterium</taxon>
    </lineage>
</organism>
<keyword evidence="3" id="KW-1185">Reference proteome</keyword>
<evidence type="ECO:0000259" key="1">
    <source>
        <dbReference type="Pfam" id="PF12146"/>
    </source>
</evidence>
<evidence type="ECO:0000313" key="3">
    <source>
        <dbReference type="Proteomes" id="UP000592180"/>
    </source>
</evidence>
<evidence type="ECO:0000313" key="2">
    <source>
        <dbReference type="EMBL" id="MBB4805644.1"/>
    </source>
</evidence>
<gene>
    <name evidence="2" type="ORF">HNP38_000916</name>
</gene>
<dbReference type="PANTHER" id="PTHR12277">
    <property type="entry name" value="ALPHA/BETA HYDROLASE DOMAIN-CONTAINING PROTEIN"/>
    <property type="match status" value="1"/>
</dbReference>
<dbReference type="InterPro" id="IPR029058">
    <property type="entry name" value="AB_hydrolase_fold"/>
</dbReference>
<name>A0A840KCY4_9FLAO</name>
<dbReference type="AlphaFoldDB" id="A0A840KCY4"/>
<reference evidence="2 3" key="1">
    <citation type="submission" date="2020-08" db="EMBL/GenBank/DDBJ databases">
        <title>Functional genomics of gut bacteria from endangered species of beetles.</title>
        <authorList>
            <person name="Carlos-Shanley C."/>
        </authorList>
    </citation>
    <scope>NUCLEOTIDE SEQUENCE [LARGE SCALE GENOMIC DNA]</scope>
    <source>
        <strain evidence="2 3">S00151</strain>
    </source>
</reference>
<dbReference type="Pfam" id="PF12146">
    <property type="entry name" value="Hydrolase_4"/>
    <property type="match status" value="1"/>
</dbReference>
<comment type="caution">
    <text evidence="2">The sequence shown here is derived from an EMBL/GenBank/DDBJ whole genome shotgun (WGS) entry which is preliminary data.</text>
</comment>
<proteinExistence type="predicted"/>
<dbReference type="Proteomes" id="UP000592180">
    <property type="component" value="Unassembled WGS sequence"/>
</dbReference>
<dbReference type="EMBL" id="JACHLE010000001">
    <property type="protein sequence ID" value="MBB4805644.1"/>
    <property type="molecule type" value="Genomic_DNA"/>
</dbReference>
<dbReference type="RefSeq" id="WP_184185139.1">
    <property type="nucleotide sequence ID" value="NZ_JACHLE010000001.1"/>
</dbReference>
<protein>
    <submittedName>
        <fullName evidence="2">Fermentation-respiration switch protein FrsA (DUF1100 family)</fullName>
    </submittedName>
</protein>
<dbReference type="Gene3D" id="3.40.50.1820">
    <property type="entry name" value="alpha/beta hydrolase"/>
    <property type="match status" value="1"/>
</dbReference>
<feature type="domain" description="Serine aminopeptidase S33" evidence="1">
    <location>
        <begin position="53"/>
        <end position="168"/>
    </location>
</feature>